<evidence type="ECO:0000256" key="3">
    <source>
        <dbReference type="SAM" id="Coils"/>
    </source>
</evidence>
<dbReference type="STRING" id="5762.D2VTV4"/>
<dbReference type="RefSeq" id="XP_002672463.1">
    <property type="nucleotide sequence ID" value="XM_002672417.1"/>
</dbReference>
<dbReference type="GO" id="GO:0008168">
    <property type="term" value="F:methyltransferase activity"/>
    <property type="evidence" value="ECO:0007669"/>
    <property type="project" value="UniProtKB-KW"/>
</dbReference>
<dbReference type="PANTHER" id="PTHR44942">
    <property type="entry name" value="METHYLTRANSF_11 DOMAIN-CONTAINING PROTEIN"/>
    <property type="match status" value="1"/>
</dbReference>
<dbReference type="InterPro" id="IPR025714">
    <property type="entry name" value="Methyltranfer_dom"/>
</dbReference>
<feature type="domain" description="Methyltransferase" evidence="5">
    <location>
        <begin position="172"/>
        <end position="311"/>
    </location>
</feature>
<protein>
    <submittedName>
        <fullName evidence="6">Predicted protein</fullName>
    </submittedName>
</protein>
<dbReference type="OrthoDB" id="506498at2759"/>
<evidence type="ECO:0000259" key="5">
    <source>
        <dbReference type="Pfam" id="PF13847"/>
    </source>
</evidence>
<name>D2VTV4_NAEGR</name>
<dbReference type="InParanoid" id="D2VTV4"/>
<dbReference type="KEGG" id="ngr:NAEGRDRAFT_72439"/>
<sequence length="437" mass="50393">MSQPNYLSNSESNISSYNNIDDTSMSSPTSIHASTPASSSTIELLATTMFNKGLDTCSSTILMYNEDAKYEDKNHVDISNGTCQEDKQKQQNQSMEDGFHTFRKFSVPFIEGIKFSAQDDEECDFKLIGKEYKYSLFDGKDHSAMYERYRPRYPPALFDKMIMPKLEGFASKVVVDVACGPGNATFDLAKRCDFVIGADISQAQIDKAERILGEHRDEFPNLIFDCACAENLTDLVEKHRSTLKKYQHEVSHSTCDDENNSNNQQQEEENYEFFDLITVACSLHWFDFEKFFAQADKVLKKGGYLIAWTYFLNTFSNEKAEQIITDFYNSDELKSCWTPRKTFLDHKYRNIPYVPYEDNMEFVTFTYSSQIPLGDYIGFLKTLSVVQKYGDMYGIEKKDQFMSRLTAQLSEALNIHSEEELMEFSLPFVFLVTRKHT</sequence>
<gene>
    <name evidence="6" type="ORF">NAEGRDRAFT_72439</name>
</gene>
<dbReference type="eggNOG" id="KOG3010">
    <property type="taxonomic scope" value="Eukaryota"/>
</dbReference>
<feature type="compositionally biased region" description="Polar residues" evidence="4">
    <location>
        <begin position="21"/>
        <end position="37"/>
    </location>
</feature>
<feature type="region of interest" description="Disordered" evidence="4">
    <location>
        <begin position="1"/>
        <end position="37"/>
    </location>
</feature>
<dbReference type="GeneID" id="8854266"/>
<evidence type="ECO:0000313" key="6">
    <source>
        <dbReference type="EMBL" id="EFC39719.1"/>
    </source>
</evidence>
<proteinExistence type="predicted"/>
<dbReference type="CDD" id="cd02440">
    <property type="entry name" value="AdoMet_MTases"/>
    <property type="match status" value="1"/>
</dbReference>
<reference evidence="6 7" key="1">
    <citation type="journal article" date="2010" name="Cell">
        <title>The genome of Naegleria gruberi illuminates early eukaryotic versatility.</title>
        <authorList>
            <person name="Fritz-Laylin L.K."/>
            <person name="Prochnik S.E."/>
            <person name="Ginger M.L."/>
            <person name="Dacks J.B."/>
            <person name="Carpenter M.L."/>
            <person name="Field M.C."/>
            <person name="Kuo A."/>
            <person name="Paredez A."/>
            <person name="Chapman J."/>
            <person name="Pham J."/>
            <person name="Shu S."/>
            <person name="Neupane R."/>
            <person name="Cipriano M."/>
            <person name="Mancuso J."/>
            <person name="Tu H."/>
            <person name="Salamov A."/>
            <person name="Lindquist E."/>
            <person name="Shapiro H."/>
            <person name="Lucas S."/>
            <person name="Grigoriev I.V."/>
            <person name="Cande W.Z."/>
            <person name="Fulton C."/>
            <person name="Rokhsar D.S."/>
            <person name="Dawson S.C."/>
        </authorList>
    </citation>
    <scope>NUCLEOTIDE SEQUENCE [LARGE SCALE GENOMIC DNA]</scope>
    <source>
        <strain evidence="6 7">NEG-M</strain>
    </source>
</reference>
<dbReference type="Proteomes" id="UP000006671">
    <property type="component" value="Unassembled WGS sequence"/>
</dbReference>
<dbReference type="Gene3D" id="3.40.50.150">
    <property type="entry name" value="Vaccinia Virus protein VP39"/>
    <property type="match status" value="1"/>
</dbReference>
<evidence type="ECO:0000256" key="1">
    <source>
        <dbReference type="ARBA" id="ARBA00022603"/>
    </source>
</evidence>
<dbReference type="PANTHER" id="PTHR44942:SF4">
    <property type="entry name" value="METHYLTRANSFERASE TYPE 11 DOMAIN-CONTAINING PROTEIN"/>
    <property type="match status" value="1"/>
</dbReference>
<dbReference type="InterPro" id="IPR029063">
    <property type="entry name" value="SAM-dependent_MTases_sf"/>
</dbReference>
<organism evidence="7">
    <name type="scientific">Naegleria gruberi</name>
    <name type="common">Amoeba</name>
    <dbReference type="NCBI Taxonomy" id="5762"/>
    <lineage>
        <taxon>Eukaryota</taxon>
        <taxon>Discoba</taxon>
        <taxon>Heterolobosea</taxon>
        <taxon>Tetramitia</taxon>
        <taxon>Eutetramitia</taxon>
        <taxon>Vahlkampfiidae</taxon>
        <taxon>Naegleria</taxon>
    </lineage>
</organism>
<keyword evidence="7" id="KW-1185">Reference proteome</keyword>
<dbReference type="VEuPathDB" id="AmoebaDB:NAEGRDRAFT_72439"/>
<keyword evidence="1" id="KW-0489">Methyltransferase</keyword>
<dbReference type="GO" id="GO:0032259">
    <property type="term" value="P:methylation"/>
    <property type="evidence" value="ECO:0007669"/>
    <property type="project" value="UniProtKB-KW"/>
</dbReference>
<keyword evidence="3" id="KW-0175">Coiled coil</keyword>
<dbReference type="SUPFAM" id="SSF53335">
    <property type="entry name" value="S-adenosyl-L-methionine-dependent methyltransferases"/>
    <property type="match status" value="1"/>
</dbReference>
<feature type="coiled-coil region" evidence="3">
    <location>
        <begin position="198"/>
        <end position="249"/>
    </location>
</feature>
<keyword evidence="2" id="KW-0808">Transferase</keyword>
<dbReference type="InterPro" id="IPR051052">
    <property type="entry name" value="Diverse_substrate_MTase"/>
</dbReference>
<evidence type="ECO:0000313" key="7">
    <source>
        <dbReference type="Proteomes" id="UP000006671"/>
    </source>
</evidence>
<evidence type="ECO:0000256" key="2">
    <source>
        <dbReference type="ARBA" id="ARBA00022679"/>
    </source>
</evidence>
<dbReference type="Pfam" id="PF13847">
    <property type="entry name" value="Methyltransf_31"/>
    <property type="match status" value="1"/>
</dbReference>
<feature type="compositionally biased region" description="Low complexity" evidence="4">
    <location>
        <begin position="1"/>
        <end position="20"/>
    </location>
</feature>
<accession>D2VTV4</accession>
<evidence type="ECO:0000256" key="4">
    <source>
        <dbReference type="SAM" id="MobiDB-lite"/>
    </source>
</evidence>
<dbReference type="EMBL" id="GG738897">
    <property type="protein sequence ID" value="EFC39719.1"/>
    <property type="molecule type" value="Genomic_DNA"/>
</dbReference>
<dbReference type="AlphaFoldDB" id="D2VTV4"/>
<dbReference type="OMA" id="SLHWFDF"/>